<keyword evidence="4" id="KW-0067">ATP-binding</keyword>
<dbReference type="InterPro" id="IPR017871">
    <property type="entry name" value="ABC_transporter-like_CS"/>
</dbReference>
<dbReference type="PANTHER" id="PTHR24221:SF654">
    <property type="entry name" value="ATP-BINDING CASSETTE SUB-FAMILY B MEMBER 6"/>
    <property type="match status" value="1"/>
</dbReference>
<dbReference type="RefSeq" id="WP_190694214.1">
    <property type="nucleotide sequence ID" value="NZ_JAMPKX010000010.1"/>
</dbReference>
<evidence type="ECO:0000256" key="6">
    <source>
        <dbReference type="ARBA" id="ARBA00023136"/>
    </source>
</evidence>
<dbReference type="Proteomes" id="UP001482513">
    <property type="component" value="Unassembled WGS sequence"/>
</dbReference>
<keyword evidence="3" id="KW-0547">Nucleotide-binding</keyword>
<dbReference type="EMBL" id="JAMPKX010000010">
    <property type="protein sequence ID" value="MEP0949153.1"/>
    <property type="molecule type" value="Genomic_DNA"/>
</dbReference>
<evidence type="ECO:0000256" key="2">
    <source>
        <dbReference type="ARBA" id="ARBA00022692"/>
    </source>
</evidence>
<dbReference type="Pfam" id="PF00005">
    <property type="entry name" value="ABC_tran"/>
    <property type="match status" value="1"/>
</dbReference>
<evidence type="ECO:0000259" key="8">
    <source>
        <dbReference type="PROSITE" id="PS50893"/>
    </source>
</evidence>
<evidence type="ECO:0000259" key="9">
    <source>
        <dbReference type="PROSITE" id="PS50929"/>
    </source>
</evidence>
<proteinExistence type="predicted"/>
<dbReference type="NCBIfam" id="TIGR03797">
    <property type="entry name" value="NHLM_micro_ABC2"/>
    <property type="match status" value="1"/>
</dbReference>
<dbReference type="PROSITE" id="PS00211">
    <property type="entry name" value="ABC_TRANSPORTER_1"/>
    <property type="match status" value="1"/>
</dbReference>
<feature type="transmembrane region" description="Helical" evidence="7">
    <location>
        <begin position="559"/>
        <end position="580"/>
    </location>
</feature>
<gene>
    <name evidence="10" type="ORF">NC992_19900</name>
</gene>
<dbReference type="InterPro" id="IPR003439">
    <property type="entry name" value="ABC_transporter-like_ATP-bd"/>
</dbReference>
<feature type="domain" description="ABC transmembrane type-1" evidence="9">
    <location>
        <begin position="419"/>
        <end position="705"/>
    </location>
</feature>
<dbReference type="Gene3D" id="1.20.1560.10">
    <property type="entry name" value="ABC transporter type 1, transmembrane domain"/>
    <property type="match status" value="1"/>
</dbReference>
<feature type="transmembrane region" description="Helical" evidence="7">
    <location>
        <begin position="533"/>
        <end position="553"/>
    </location>
</feature>
<dbReference type="InterPro" id="IPR022515">
    <property type="entry name" value="NHPM_micro_ABC2"/>
</dbReference>
<dbReference type="InterPro" id="IPR003593">
    <property type="entry name" value="AAA+_ATPase"/>
</dbReference>
<evidence type="ECO:0000313" key="10">
    <source>
        <dbReference type="EMBL" id="MEP0949153.1"/>
    </source>
</evidence>
<keyword evidence="11" id="KW-1185">Reference proteome</keyword>
<evidence type="ECO:0000256" key="4">
    <source>
        <dbReference type="ARBA" id="ARBA00022840"/>
    </source>
</evidence>
<feature type="domain" description="ABC transporter" evidence="8">
    <location>
        <begin position="737"/>
        <end position="969"/>
    </location>
</feature>
<dbReference type="PROSITE" id="PS50929">
    <property type="entry name" value="ABC_TM1F"/>
    <property type="match status" value="1"/>
</dbReference>
<dbReference type="SUPFAM" id="SSF52540">
    <property type="entry name" value="P-loop containing nucleoside triphosphate hydrolases"/>
    <property type="match status" value="1"/>
</dbReference>
<dbReference type="InterPro" id="IPR027417">
    <property type="entry name" value="P-loop_NTPase"/>
</dbReference>
<keyword evidence="2 7" id="KW-0812">Transmembrane</keyword>
<dbReference type="InterPro" id="IPR036640">
    <property type="entry name" value="ABC1_TM_sf"/>
</dbReference>
<dbReference type="SUPFAM" id="SSF90123">
    <property type="entry name" value="ABC transporter transmembrane region"/>
    <property type="match status" value="1"/>
</dbReference>
<dbReference type="PANTHER" id="PTHR24221">
    <property type="entry name" value="ATP-BINDING CASSETTE SUB-FAMILY B"/>
    <property type="match status" value="1"/>
</dbReference>
<evidence type="ECO:0000256" key="5">
    <source>
        <dbReference type="ARBA" id="ARBA00022989"/>
    </source>
</evidence>
<name>A0ABV0K8Q0_9CYAN</name>
<comment type="caution">
    <text evidence="10">The sequence shown here is derived from an EMBL/GenBank/DDBJ whole genome shotgun (WGS) entry which is preliminary data.</text>
</comment>
<evidence type="ECO:0000313" key="11">
    <source>
        <dbReference type="Proteomes" id="UP001482513"/>
    </source>
</evidence>
<feature type="transmembrane region" description="Helical" evidence="7">
    <location>
        <begin position="454"/>
        <end position="474"/>
    </location>
</feature>
<dbReference type="Gene3D" id="3.40.50.300">
    <property type="entry name" value="P-loop containing nucleotide triphosphate hydrolases"/>
    <property type="match status" value="1"/>
</dbReference>
<dbReference type="InterPro" id="IPR011527">
    <property type="entry name" value="ABC1_TM_dom"/>
</dbReference>
<protein>
    <submittedName>
        <fullName evidence="10">NHLP bacteriocin export ABC transporter permease/ATPase subunit</fullName>
    </submittedName>
</protein>
<keyword evidence="6 7" id="KW-0472">Membrane</keyword>
<evidence type="ECO:0000256" key="1">
    <source>
        <dbReference type="ARBA" id="ARBA00004651"/>
    </source>
</evidence>
<organism evidence="10 11">
    <name type="scientific">Leptolyngbya subtilissima DQ-A4</name>
    <dbReference type="NCBI Taxonomy" id="2933933"/>
    <lineage>
        <taxon>Bacteria</taxon>
        <taxon>Bacillati</taxon>
        <taxon>Cyanobacteriota</taxon>
        <taxon>Cyanophyceae</taxon>
        <taxon>Leptolyngbyales</taxon>
        <taxon>Leptolyngbyaceae</taxon>
        <taxon>Leptolyngbya group</taxon>
        <taxon>Leptolyngbya</taxon>
    </lineage>
</organism>
<dbReference type="PROSITE" id="PS50893">
    <property type="entry name" value="ABC_TRANSPORTER_2"/>
    <property type="match status" value="1"/>
</dbReference>
<dbReference type="Pfam" id="PF00664">
    <property type="entry name" value="ABC_membrane"/>
    <property type="match status" value="1"/>
</dbReference>
<accession>A0ABV0K8Q0</accession>
<evidence type="ECO:0000256" key="3">
    <source>
        <dbReference type="ARBA" id="ARBA00022741"/>
    </source>
</evidence>
<feature type="transmembrane region" description="Helical" evidence="7">
    <location>
        <begin position="418"/>
        <end position="434"/>
    </location>
</feature>
<sequence length="974" mass="105359">MLTTHTPITSPLHYLRSNEPLFLDAPQTCWRVESGTLALFAVSVQSTALTSRRRYLFSVKPGAMLFPAALLGQETPCQLLAMPLESVTLKPIALTALADELAGSGTAATTLAALENWVHRLGAALSDTVSARLATPIETSGLLAAGEVYQPCQGRITWLRLLAGEGRLLGLEHLTLTPAVGPIPLSSHLWLQATAMTELEIWEPQGLRGAEASLSGLGHLQTVVLRGIQHLEAQQQVQEYQRFEARERLNTQAVSQTLTQLAGVFERSTAVQESQGQQPGTENSLLVAAGAVGHALGIAIQPPAQSEDLRRVRDPLEAIARSSQIRTRQVTLRDDWWRRDGGPLLAYAREDGRPLALLPVGATRYEVVDPQQDTRLPCSRAIADGISPTAHTFYRPLPYQLKPVQLLQFALQGHRQELVVVAVASIAATLLGMVTPQATGILIDQAIPNADQTLLLQIAFALLATTFGATLFQLTQGIALMRIESFADSSTQAAVWDRLLKLKTSFFRGYSIGDLSARVSSISQIRQRLGNTLLKSLFSSLFSLLNLGLLFYYSMPLALIATGVALLNMAVTVVSGMLTLKKIRPLHDQQGKLFGMMVQMINGVAKFRVAGAETRAFAYWGRQYGQELRLTLASEGIEDNLTVINNLLAALTPAVLFAFATGMIQQSQTGEGGFSTGTFLAFNAAFGTFIGGATSLSSTVIDVLDVLPIWQRAEPILAAQPEVDPHKADPGRISGQVTVSNVGFRYRSDGDLILDGVTLAIEPGEFVALVGPSGSGKSTLFRLLLGFDAPEVGTVYFDGQDMAGLDLNALRRQFGVVLQTSRLMSASIFENIASSARITMEEAWEAASMAGLADDVLSMPMGMHTVVSEGGTNLSGGQRQRLLIARALALRPRILLFDEATSALDNRTQAIVSESLERLRVTRIVVAHRLSTIRNADRIYVLEKGRLIQQGSFDELAAEEGLFSQLTKRQQVDS</sequence>
<comment type="subcellular location">
    <subcellularLocation>
        <location evidence="1">Cell membrane</location>
        <topology evidence="1">Multi-pass membrane protein</topology>
    </subcellularLocation>
</comment>
<evidence type="ECO:0000256" key="7">
    <source>
        <dbReference type="SAM" id="Phobius"/>
    </source>
</evidence>
<reference evidence="10 11" key="1">
    <citation type="submission" date="2022-04" db="EMBL/GenBank/DDBJ databases">
        <title>Positive selection, recombination, and allopatry shape intraspecific diversity of widespread and dominant cyanobacteria.</title>
        <authorList>
            <person name="Wei J."/>
            <person name="Shu W."/>
            <person name="Hu C."/>
        </authorList>
    </citation>
    <scope>NUCLEOTIDE SEQUENCE [LARGE SCALE GENOMIC DNA]</scope>
    <source>
        <strain evidence="10 11">DQ-A4</strain>
    </source>
</reference>
<dbReference type="SMART" id="SM00382">
    <property type="entry name" value="AAA"/>
    <property type="match status" value="1"/>
</dbReference>
<keyword evidence="5 7" id="KW-1133">Transmembrane helix</keyword>
<dbReference type="InterPro" id="IPR039421">
    <property type="entry name" value="Type_1_exporter"/>
</dbReference>